<dbReference type="Proteomes" id="UP001056610">
    <property type="component" value="Chromosome"/>
</dbReference>
<sequence length="70" mass="6919">MVGEVRQAGGQESVVHAGQEVGGVQAVGFESAQVIGDLPGGDRTGWQSAQLAGERAQIGVGEAVGVAAKC</sequence>
<name>A0ABY4QIN9_9MYCO</name>
<reference evidence="1" key="1">
    <citation type="submission" date="2022-05" db="EMBL/GenBank/DDBJ databases">
        <title>A methanotrophic Mycobacterium dominates a cave microbial ecosystem.</title>
        <authorList>
            <person name="Van Spanning R.J.M."/>
            <person name="Guan Q."/>
            <person name="Melkonian C."/>
            <person name="Gallant J."/>
            <person name="Polerecky L."/>
            <person name="Flot J.-F."/>
            <person name="Brandt B.W."/>
            <person name="Braster M."/>
            <person name="Iturbe Espinoza P."/>
            <person name="Aerts J."/>
            <person name="Meima-Franke M."/>
            <person name="Piersma S.R."/>
            <person name="Bunduc C."/>
            <person name="Ummels R."/>
            <person name="Pain A."/>
            <person name="Fleming E.J."/>
            <person name="van der Wel N."/>
            <person name="Gherman V.D."/>
            <person name="Sarbu S.M."/>
            <person name="Bodelier P.L.E."/>
            <person name="Bitter W."/>
        </authorList>
    </citation>
    <scope>NUCLEOTIDE SEQUENCE</scope>
    <source>
        <strain evidence="1">Sulfur Cave</strain>
    </source>
</reference>
<gene>
    <name evidence="1" type="ORF">M5I08_19920</name>
</gene>
<accession>A0ABY4QIN9</accession>
<proteinExistence type="predicted"/>
<keyword evidence="2" id="KW-1185">Reference proteome</keyword>
<evidence type="ECO:0000313" key="1">
    <source>
        <dbReference type="EMBL" id="UQX10367.1"/>
    </source>
</evidence>
<dbReference type="RefSeq" id="WP_249762925.1">
    <property type="nucleotide sequence ID" value="NZ_CAJUXY010000081.1"/>
</dbReference>
<dbReference type="EMBL" id="CP097320">
    <property type="protein sequence ID" value="UQX10367.1"/>
    <property type="molecule type" value="Genomic_DNA"/>
</dbReference>
<organism evidence="1 2">
    <name type="scientific">Candidatus Mycobacterium methanotrophicum</name>
    <dbReference type="NCBI Taxonomy" id="2943498"/>
    <lineage>
        <taxon>Bacteria</taxon>
        <taxon>Bacillati</taxon>
        <taxon>Actinomycetota</taxon>
        <taxon>Actinomycetes</taxon>
        <taxon>Mycobacteriales</taxon>
        <taxon>Mycobacteriaceae</taxon>
        <taxon>Mycobacterium</taxon>
    </lineage>
</organism>
<protein>
    <submittedName>
        <fullName evidence="1">Uncharacterized protein</fullName>
    </submittedName>
</protein>
<evidence type="ECO:0000313" key="2">
    <source>
        <dbReference type="Proteomes" id="UP001056610"/>
    </source>
</evidence>